<reference evidence="1" key="1">
    <citation type="submission" date="2021-01" db="EMBL/GenBank/DDBJ databases">
        <authorList>
            <person name="Kaushik A."/>
        </authorList>
    </citation>
    <scope>NUCLEOTIDE SEQUENCE</scope>
    <source>
        <strain evidence="1">AG5</strain>
    </source>
</reference>
<sequence>MKRHVSTTIHKLTLNKARVQSVSTDMPPPLPPPCAPWARIQPTYSKLHLSSCTCTLNVPHTDTDTNTGSGSGSGSGSDFEIGLSAHACAWKHTRGLCGEQVTHTLSAADDICLKQDPNLDASTIQNEDINGILASILNEDVLRDFNETPVWEPGPNDIAPSAPLVDSNTCPWPDKTHYHTHILFRSPEHWFSRSQQCAILHWAKFS</sequence>
<evidence type="ECO:0000313" key="1">
    <source>
        <dbReference type="EMBL" id="CAE7125476.1"/>
    </source>
</evidence>
<comment type="caution">
    <text evidence="1">The sequence shown here is derived from an EMBL/GenBank/DDBJ whole genome shotgun (WGS) entry which is preliminary data.</text>
</comment>
<dbReference type="AlphaFoldDB" id="A0A8H3E305"/>
<dbReference type="Proteomes" id="UP000663827">
    <property type="component" value="Unassembled WGS sequence"/>
</dbReference>
<evidence type="ECO:0000313" key="2">
    <source>
        <dbReference type="Proteomes" id="UP000663827"/>
    </source>
</evidence>
<organism evidence="1 2">
    <name type="scientific">Rhizoctonia solani</name>
    <dbReference type="NCBI Taxonomy" id="456999"/>
    <lineage>
        <taxon>Eukaryota</taxon>
        <taxon>Fungi</taxon>
        <taxon>Dikarya</taxon>
        <taxon>Basidiomycota</taxon>
        <taxon>Agaricomycotina</taxon>
        <taxon>Agaricomycetes</taxon>
        <taxon>Cantharellales</taxon>
        <taxon>Ceratobasidiaceae</taxon>
        <taxon>Rhizoctonia</taxon>
    </lineage>
</organism>
<name>A0A8H3E305_9AGAM</name>
<proteinExistence type="predicted"/>
<gene>
    <name evidence="1" type="ORF">RDB_LOCUS59343</name>
</gene>
<dbReference type="EMBL" id="CAJNJQ010001185">
    <property type="protein sequence ID" value="CAE7125476.1"/>
    <property type="molecule type" value="Genomic_DNA"/>
</dbReference>
<accession>A0A8H3E305</accession>
<protein>
    <submittedName>
        <fullName evidence="1">Uncharacterized protein</fullName>
    </submittedName>
</protein>